<accession>A0A2P2K812</accession>
<dbReference type="AlphaFoldDB" id="A0A2P2K812"/>
<reference evidence="1" key="1">
    <citation type="submission" date="2018-02" db="EMBL/GenBank/DDBJ databases">
        <title>Rhizophora mucronata_Transcriptome.</title>
        <authorList>
            <person name="Meera S.P."/>
            <person name="Sreeshan A."/>
            <person name="Augustine A."/>
        </authorList>
    </citation>
    <scope>NUCLEOTIDE SEQUENCE</scope>
    <source>
        <tissue evidence="1">Leaf</tissue>
    </source>
</reference>
<organism evidence="1">
    <name type="scientific">Rhizophora mucronata</name>
    <name type="common">Asiatic mangrove</name>
    <dbReference type="NCBI Taxonomy" id="61149"/>
    <lineage>
        <taxon>Eukaryota</taxon>
        <taxon>Viridiplantae</taxon>
        <taxon>Streptophyta</taxon>
        <taxon>Embryophyta</taxon>
        <taxon>Tracheophyta</taxon>
        <taxon>Spermatophyta</taxon>
        <taxon>Magnoliopsida</taxon>
        <taxon>eudicotyledons</taxon>
        <taxon>Gunneridae</taxon>
        <taxon>Pentapetalae</taxon>
        <taxon>rosids</taxon>
        <taxon>fabids</taxon>
        <taxon>Malpighiales</taxon>
        <taxon>Rhizophoraceae</taxon>
        <taxon>Rhizophora</taxon>
    </lineage>
</organism>
<sequence>MTFIVHIPHGDDNSAIRERHSLFLGFSFSRILSCCQVKTKH</sequence>
<dbReference type="EMBL" id="GGEC01021333">
    <property type="protein sequence ID" value="MBX01817.1"/>
    <property type="molecule type" value="Transcribed_RNA"/>
</dbReference>
<proteinExistence type="predicted"/>
<evidence type="ECO:0000313" key="1">
    <source>
        <dbReference type="EMBL" id="MBX01817.1"/>
    </source>
</evidence>
<protein>
    <submittedName>
        <fullName evidence="1">Uncharacterized protein</fullName>
    </submittedName>
</protein>
<name>A0A2P2K812_RHIMU</name>